<dbReference type="InterPro" id="IPR007621">
    <property type="entry name" value="TPM_dom"/>
</dbReference>
<evidence type="ECO:0000313" key="4">
    <source>
        <dbReference type="EMBL" id="GGH65671.1"/>
    </source>
</evidence>
<comment type="caution">
    <text evidence="4">The sequence shown here is derived from an EMBL/GenBank/DDBJ whole genome shotgun (WGS) entry which is preliminary data.</text>
</comment>
<feature type="signal peptide" evidence="2">
    <location>
        <begin position="1"/>
        <end position="23"/>
    </location>
</feature>
<keyword evidence="5" id="KW-1185">Reference proteome</keyword>
<dbReference type="Gene3D" id="3.10.310.50">
    <property type="match status" value="1"/>
</dbReference>
<dbReference type="PANTHER" id="PTHR30373">
    <property type="entry name" value="UPF0603 PROTEIN YGCG"/>
    <property type="match status" value="1"/>
</dbReference>
<keyword evidence="1" id="KW-0812">Transmembrane</keyword>
<dbReference type="AlphaFoldDB" id="A0A917IW85"/>
<dbReference type="PROSITE" id="PS51257">
    <property type="entry name" value="PROKAR_LIPOPROTEIN"/>
    <property type="match status" value="1"/>
</dbReference>
<evidence type="ECO:0000256" key="2">
    <source>
        <dbReference type="SAM" id="SignalP"/>
    </source>
</evidence>
<dbReference type="RefSeq" id="WP_188360160.1">
    <property type="nucleotide sequence ID" value="NZ_BMDC01000004.1"/>
</dbReference>
<dbReference type="EMBL" id="BMDC01000004">
    <property type="protein sequence ID" value="GGH65671.1"/>
    <property type="molecule type" value="Genomic_DNA"/>
</dbReference>
<evidence type="ECO:0000256" key="1">
    <source>
        <dbReference type="SAM" id="Phobius"/>
    </source>
</evidence>
<protein>
    <recommendedName>
        <fullName evidence="3">TPM domain-containing protein</fullName>
    </recommendedName>
</protein>
<name>A0A917IW85_9MICC</name>
<feature type="domain" description="TPM" evidence="3">
    <location>
        <begin position="43"/>
        <end position="159"/>
    </location>
</feature>
<evidence type="ECO:0000313" key="5">
    <source>
        <dbReference type="Proteomes" id="UP000600171"/>
    </source>
</evidence>
<keyword evidence="1" id="KW-1133">Transmembrane helix</keyword>
<feature type="chain" id="PRO_5039664194" description="TPM domain-containing protein" evidence="2">
    <location>
        <begin position="24"/>
        <end position="323"/>
    </location>
</feature>
<accession>A0A917IW85</accession>
<organism evidence="4 5">
    <name type="scientific">Rothia aerolata</name>
    <dbReference type="NCBI Taxonomy" id="1812262"/>
    <lineage>
        <taxon>Bacteria</taxon>
        <taxon>Bacillati</taxon>
        <taxon>Actinomycetota</taxon>
        <taxon>Actinomycetes</taxon>
        <taxon>Micrococcales</taxon>
        <taxon>Micrococcaceae</taxon>
        <taxon>Rothia</taxon>
    </lineage>
</organism>
<keyword evidence="2" id="KW-0732">Signal</keyword>
<gene>
    <name evidence="4" type="ORF">GCM10007359_19140</name>
</gene>
<keyword evidence="1" id="KW-0472">Membrane</keyword>
<reference evidence="4 5" key="1">
    <citation type="journal article" date="2014" name="Int. J. Syst. Evol. Microbiol.">
        <title>Complete genome sequence of Corynebacterium casei LMG S-19264T (=DSM 44701T), isolated from a smear-ripened cheese.</title>
        <authorList>
            <consortium name="US DOE Joint Genome Institute (JGI-PGF)"/>
            <person name="Walter F."/>
            <person name="Albersmeier A."/>
            <person name="Kalinowski J."/>
            <person name="Ruckert C."/>
        </authorList>
    </citation>
    <scope>NUCLEOTIDE SEQUENCE [LARGE SCALE GENOMIC DNA]</scope>
    <source>
        <strain evidence="4 5">CCM 8669</strain>
    </source>
</reference>
<sequence length="323" mass="35000">MTISTARTFHKLTALALASVALAGCASSGESKIPDRPAQGNILDEADILTDSEEQRLNASIDEHNAQDDAARLVIHTYSEDRGEVKDYSAAVGNAWQIGDNNGLLISVDMENRELYVSISDESSVTDDQAQEVVDSSLTPDFEDGRYYQGLEKAVDDLYTFASGNTPAAIAEERKTENIVLIVVFSLIGLFVALVLGWAWLERRKWNRIADREIAEAQAADPSLEITDEITKAYRSYRRHHKKPPAQGEEEFNQKRREQAAEDGAEYTLYAGNFQTWIPLYFASPTLYSGAGTNPSGGDFGSASGSSFGGGSTFSGGGAGGSF</sequence>
<dbReference type="Proteomes" id="UP000600171">
    <property type="component" value="Unassembled WGS sequence"/>
</dbReference>
<dbReference type="Pfam" id="PF04536">
    <property type="entry name" value="TPM_phosphatase"/>
    <property type="match status" value="1"/>
</dbReference>
<proteinExistence type="predicted"/>
<evidence type="ECO:0000259" key="3">
    <source>
        <dbReference type="Pfam" id="PF04536"/>
    </source>
</evidence>
<dbReference type="PANTHER" id="PTHR30373:SF2">
    <property type="entry name" value="UPF0603 PROTEIN YGCG"/>
    <property type="match status" value="1"/>
</dbReference>
<feature type="transmembrane region" description="Helical" evidence="1">
    <location>
        <begin position="179"/>
        <end position="201"/>
    </location>
</feature>